<dbReference type="EMBL" id="JAZGQO010000003">
    <property type="protein sequence ID" value="KAK6188761.1"/>
    <property type="molecule type" value="Genomic_DNA"/>
</dbReference>
<gene>
    <name evidence="6" type="ORF">SNE40_004874</name>
</gene>
<dbReference type="InterPro" id="IPR011042">
    <property type="entry name" value="6-blade_b-propeller_TolB-like"/>
</dbReference>
<dbReference type="Proteomes" id="UP001347796">
    <property type="component" value="Unassembled WGS sequence"/>
</dbReference>
<dbReference type="PROSITE" id="PS50089">
    <property type="entry name" value="ZF_RING_2"/>
    <property type="match status" value="1"/>
</dbReference>
<dbReference type="GO" id="GO:0006513">
    <property type="term" value="P:protein monoubiquitination"/>
    <property type="evidence" value="ECO:0007669"/>
    <property type="project" value="TreeGrafter"/>
</dbReference>
<reference evidence="6 7" key="1">
    <citation type="submission" date="2024-01" db="EMBL/GenBank/DDBJ databases">
        <title>The genome of the rayed Mediterranean limpet Patella caerulea (Linnaeus, 1758).</title>
        <authorList>
            <person name="Anh-Thu Weber A."/>
            <person name="Halstead-Nussloch G."/>
        </authorList>
    </citation>
    <scope>NUCLEOTIDE SEQUENCE [LARGE SCALE GENOMIC DNA]</scope>
    <source>
        <strain evidence="6">AATW-2023a</strain>
        <tissue evidence="6">Whole specimen</tissue>
    </source>
</reference>
<organism evidence="6 7">
    <name type="scientific">Patella caerulea</name>
    <name type="common">Rayed Mediterranean limpet</name>
    <dbReference type="NCBI Taxonomy" id="87958"/>
    <lineage>
        <taxon>Eukaryota</taxon>
        <taxon>Metazoa</taxon>
        <taxon>Spiralia</taxon>
        <taxon>Lophotrochozoa</taxon>
        <taxon>Mollusca</taxon>
        <taxon>Gastropoda</taxon>
        <taxon>Patellogastropoda</taxon>
        <taxon>Patelloidea</taxon>
        <taxon>Patellidae</taxon>
        <taxon>Patella</taxon>
    </lineage>
</organism>
<sequence>MNSPKDFEEDFLSCLICFEKFNQPKTLPCLHTFCLDCLRSYIKSTTYFKNKTSFKCPTCRDLATVPVPKSPDWAAQFKTNFFVNNLMEAAASTNATQQKTLVSSGDSKSLSNKIVPIMKSELQTHKLQLDPFLLRLELLNVEIEKEQTTVASEKERIRNLIMGQSEQLQRMVQHETTTCLGRLDSISLETDGIFQSQIESNRRLRSSVESTCRDMDTIINGPDADIFEGVERILGEKKRLMNKLSTSFEIPMFKINYVPADIKTCDILGTTDFRREKRILMFADARMPKYTESDTNSIDSNPRFNFEEISNSSPYFNHKSALIFLSKLETKVKGDKSNPCLRDIAVLQSGIMVVTDSGNNCIKSFCYIEGTKTGNSRISTGLPPHSVTTMDIQDKVAVTLPKAKKIIIVNVTPNLALEKQIATGKKYWGITSIGGDMFAVSTCPGTEFGVIDIVNLKGELLQNIHSTGLFPNPLYLTSLSTGVIIVSDCTVQKVAGLRQNGDVLFGKDKRSDIFIRPMGVTSDSFDGILIVDANQNVFAMNGRGVVKKKFALHCKDMKKEVIRSLAVHENMLYVVSEESRIFTFQLQ</sequence>
<name>A0AAN8KCX7_PATCE</name>
<evidence type="ECO:0000256" key="2">
    <source>
        <dbReference type="ARBA" id="ARBA00022771"/>
    </source>
</evidence>
<dbReference type="InterPro" id="IPR047153">
    <property type="entry name" value="TRIM45/56/19-like"/>
</dbReference>
<dbReference type="PANTHER" id="PTHR25462:SF229">
    <property type="entry name" value="TRANSCRIPTION INTERMEDIARY FACTOR 1-BETA"/>
    <property type="match status" value="1"/>
</dbReference>
<dbReference type="SMART" id="SM00184">
    <property type="entry name" value="RING"/>
    <property type="match status" value="1"/>
</dbReference>
<accession>A0AAN8KCX7</accession>
<keyword evidence="7" id="KW-1185">Reference proteome</keyword>
<dbReference type="AlphaFoldDB" id="A0AAN8KCX7"/>
<evidence type="ECO:0000256" key="1">
    <source>
        <dbReference type="ARBA" id="ARBA00022723"/>
    </source>
</evidence>
<dbReference type="PANTHER" id="PTHR25462">
    <property type="entry name" value="BONUS, ISOFORM C-RELATED"/>
    <property type="match status" value="1"/>
</dbReference>
<comment type="caution">
    <text evidence="6">The sequence shown here is derived from an EMBL/GenBank/DDBJ whole genome shotgun (WGS) entry which is preliminary data.</text>
</comment>
<dbReference type="PROSITE" id="PS00518">
    <property type="entry name" value="ZF_RING_1"/>
    <property type="match status" value="1"/>
</dbReference>
<evidence type="ECO:0000256" key="4">
    <source>
        <dbReference type="PROSITE-ProRule" id="PRU00175"/>
    </source>
</evidence>
<evidence type="ECO:0000313" key="6">
    <source>
        <dbReference type="EMBL" id="KAK6188761.1"/>
    </source>
</evidence>
<protein>
    <recommendedName>
        <fullName evidence="5">RING-type domain-containing protein</fullName>
    </recommendedName>
</protein>
<dbReference type="InterPro" id="IPR017907">
    <property type="entry name" value="Znf_RING_CS"/>
</dbReference>
<keyword evidence="2 4" id="KW-0863">Zinc-finger</keyword>
<keyword evidence="3" id="KW-0862">Zinc</keyword>
<dbReference type="SUPFAM" id="SSF101898">
    <property type="entry name" value="NHL repeat"/>
    <property type="match status" value="1"/>
</dbReference>
<evidence type="ECO:0000259" key="5">
    <source>
        <dbReference type="PROSITE" id="PS50089"/>
    </source>
</evidence>
<evidence type="ECO:0000313" key="7">
    <source>
        <dbReference type="Proteomes" id="UP001347796"/>
    </source>
</evidence>
<dbReference type="InterPro" id="IPR013083">
    <property type="entry name" value="Znf_RING/FYVE/PHD"/>
</dbReference>
<dbReference type="Pfam" id="PF13445">
    <property type="entry name" value="zf-RING_UBOX"/>
    <property type="match status" value="1"/>
</dbReference>
<dbReference type="Gene3D" id="2.120.10.30">
    <property type="entry name" value="TolB, C-terminal domain"/>
    <property type="match status" value="1"/>
</dbReference>
<keyword evidence="1" id="KW-0479">Metal-binding</keyword>
<proteinExistence type="predicted"/>
<dbReference type="InterPro" id="IPR027370">
    <property type="entry name" value="Znf-RING_euk"/>
</dbReference>
<dbReference type="SUPFAM" id="SSF57850">
    <property type="entry name" value="RING/U-box"/>
    <property type="match status" value="1"/>
</dbReference>
<dbReference type="GO" id="GO:0008270">
    <property type="term" value="F:zinc ion binding"/>
    <property type="evidence" value="ECO:0007669"/>
    <property type="project" value="UniProtKB-KW"/>
</dbReference>
<dbReference type="Gene3D" id="3.30.40.10">
    <property type="entry name" value="Zinc/RING finger domain, C3HC4 (zinc finger)"/>
    <property type="match status" value="1"/>
</dbReference>
<dbReference type="GO" id="GO:0061630">
    <property type="term" value="F:ubiquitin protein ligase activity"/>
    <property type="evidence" value="ECO:0007669"/>
    <property type="project" value="TreeGrafter"/>
</dbReference>
<evidence type="ECO:0000256" key="3">
    <source>
        <dbReference type="ARBA" id="ARBA00022833"/>
    </source>
</evidence>
<feature type="domain" description="RING-type" evidence="5">
    <location>
        <begin position="14"/>
        <end position="60"/>
    </location>
</feature>
<dbReference type="InterPro" id="IPR001841">
    <property type="entry name" value="Znf_RING"/>
</dbReference>